<gene>
    <name evidence="1" type="ORF">LAMO00422_LOCUS21397</name>
</gene>
<reference evidence="1" key="1">
    <citation type="submission" date="2021-01" db="EMBL/GenBank/DDBJ databases">
        <authorList>
            <person name="Corre E."/>
            <person name="Pelletier E."/>
            <person name="Niang G."/>
            <person name="Scheremetjew M."/>
            <person name="Finn R."/>
            <person name="Kale V."/>
            <person name="Holt S."/>
            <person name="Cochrane G."/>
            <person name="Meng A."/>
            <person name="Brown T."/>
            <person name="Cohen L."/>
        </authorList>
    </citation>
    <scope>NUCLEOTIDE SEQUENCE</scope>
    <source>
        <strain evidence="1">CCMP2058</strain>
    </source>
</reference>
<accession>A0A7S0H8K5</accession>
<proteinExistence type="predicted"/>
<dbReference type="AlphaFoldDB" id="A0A7S0H8K5"/>
<sequence length="142" mass="16123">MASERSGEKGTEPSDSKKIKVSVLELLDRAFKRVPEHEKLSKHPTTICYRLLKNCPTKMLDVISISMRAFRDSGLPPGVKFTPGKSLMKACYEEYLELNGNAKPPRDANEKKARIESWMEMSEILDKTLKLVLEKAKDQNLV</sequence>
<organism evidence="1">
    <name type="scientific">Amorphochlora amoebiformis</name>
    <dbReference type="NCBI Taxonomy" id="1561963"/>
    <lineage>
        <taxon>Eukaryota</taxon>
        <taxon>Sar</taxon>
        <taxon>Rhizaria</taxon>
        <taxon>Cercozoa</taxon>
        <taxon>Chlorarachniophyceae</taxon>
        <taxon>Amorphochlora</taxon>
    </lineage>
</organism>
<dbReference type="EMBL" id="HBEM01031434">
    <property type="protein sequence ID" value="CAD8462437.1"/>
    <property type="molecule type" value="Transcribed_RNA"/>
</dbReference>
<name>A0A7S0H8K5_9EUKA</name>
<evidence type="ECO:0000313" key="1">
    <source>
        <dbReference type="EMBL" id="CAD8462437.1"/>
    </source>
</evidence>
<protein>
    <submittedName>
        <fullName evidence="1">Uncharacterized protein</fullName>
    </submittedName>
</protein>